<dbReference type="AlphaFoldDB" id="A0AAN7YMN5"/>
<dbReference type="EMBL" id="JAVFKY010000004">
    <property type="protein sequence ID" value="KAK5577084.1"/>
    <property type="molecule type" value="Genomic_DNA"/>
</dbReference>
<feature type="transmembrane region" description="Helical" evidence="1">
    <location>
        <begin position="188"/>
        <end position="210"/>
    </location>
</feature>
<dbReference type="PANTHER" id="PTHR35202">
    <property type="entry name" value="TRANSMEMBRANE PROTEIN-RELATED"/>
    <property type="match status" value="1"/>
</dbReference>
<dbReference type="InterPro" id="IPR040291">
    <property type="entry name" value="DDB_G0287341-like"/>
</dbReference>
<feature type="transmembrane region" description="Helical" evidence="1">
    <location>
        <begin position="89"/>
        <end position="109"/>
    </location>
</feature>
<dbReference type="PANTHER" id="PTHR35202:SF3">
    <property type="entry name" value="TRANSMEMBRANE PROTEIN"/>
    <property type="match status" value="1"/>
</dbReference>
<comment type="caution">
    <text evidence="2">The sequence shown here is derived from an EMBL/GenBank/DDBJ whole genome shotgun (WGS) entry which is preliminary data.</text>
</comment>
<keyword evidence="1" id="KW-0472">Membrane</keyword>
<protein>
    <submittedName>
        <fullName evidence="2">Uncharacterized protein</fullName>
    </submittedName>
</protein>
<evidence type="ECO:0000256" key="1">
    <source>
        <dbReference type="SAM" id="Phobius"/>
    </source>
</evidence>
<dbReference type="Proteomes" id="UP001344447">
    <property type="component" value="Unassembled WGS sequence"/>
</dbReference>
<evidence type="ECO:0000313" key="2">
    <source>
        <dbReference type="EMBL" id="KAK5577084.1"/>
    </source>
</evidence>
<sequence length="216" mass="23871">MGMAEIGKLKIATLVLVFISLCLLVAGMATRWYYITYSNTVTGVTYDISMYSPKIVTTVETLTMTSTPDNMNWGDFNLKNTHNIFNTGLAFSAFAFMIGFFTIIITILNQVGILRNEKIWTIARGMVIGMLICTFIAVCVMAGTTKAFEKDEDDGTKFIFCVNTCDTKWRGTISYNGSVVKFGPGTGWILVIIALFVELATTICVVLSFIMGRSEN</sequence>
<name>A0AAN7YMN5_9MYCE</name>
<reference evidence="2 3" key="1">
    <citation type="submission" date="2023-11" db="EMBL/GenBank/DDBJ databases">
        <title>Dfirmibasis_genome.</title>
        <authorList>
            <person name="Edelbroek B."/>
            <person name="Kjellin J."/>
            <person name="Jerlstrom-Hultqvist J."/>
            <person name="Soderbom F."/>
        </authorList>
    </citation>
    <scope>NUCLEOTIDE SEQUENCE [LARGE SCALE GENOMIC DNA]</scope>
    <source>
        <strain evidence="2 3">TNS-C-14</strain>
    </source>
</reference>
<keyword evidence="3" id="KW-1185">Reference proteome</keyword>
<keyword evidence="1" id="KW-0812">Transmembrane</keyword>
<gene>
    <name evidence="2" type="ORF">RB653_002022</name>
</gene>
<accession>A0AAN7YMN5</accession>
<feature type="transmembrane region" description="Helical" evidence="1">
    <location>
        <begin position="121"/>
        <end position="143"/>
    </location>
</feature>
<proteinExistence type="predicted"/>
<keyword evidence="1" id="KW-1133">Transmembrane helix</keyword>
<evidence type="ECO:0000313" key="3">
    <source>
        <dbReference type="Proteomes" id="UP001344447"/>
    </source>
</evidence>
<organism evidence="2 3">
    <name type="scientific">Dictyostelium firmibasis</name>
    <dbReference type="NCBI Taxonomy" id="79012"/>
    <lineage>
        <taxon>Eukaryota</taxon>
        <taxon>Amoebozoa</taxon>
        <taxon>Evosea</taxon>
        <taxon>Eumycetozoa</taxon>
        <taxon>Dictyostelia</taxon>
        <taxon>Dictyosteliales</taxon>
        <taxon>Dictyosteliaceae</taxon>
        <taxon>Dictyostelium</taxon>
    </lineage>
</organism>
<feature type="transmembrane region" description="Helical" evidence="1">
    <location>
        <begin position="12"/>
        <end position="34"/>
    </location>
</feature>